<dbReference type="AlphaFoldDB" id="A0AB34KY76"/>
<comment type="caution">
    <text evidence="3">The sequence shown here is derived from an EMBL/GenBank/DDBJ whole genome shotgun (WGS) entry which is preliminary data.</text>
</comment>
<evidence type="ECO:0008006" key="5">
    <source>
        <dbReference type="Google" id="ProtNLM"/>
    </source>
</evidence>
<reference evidence="3 4" key="1">
    <citation type="journal article" date="2020" name="Microbiol. Resour. Announc.">
        <title>Draft Genome Sequence of a Cladosporium Species Isolated from the Mesophotic Ascidian Didemnum maculosum.</title>
        <authorList>
            <person name="Gioti A."/>
            <person name="Siaperas R."/>
            <person name="Nikolaivits E."/>
            <person name="Le Goff G."/>
            <person name="Ouazzani J."/>
            <person name="Kotoulas G."/>
            <person name="Topakas E."/>
        </authorList>
    </citation>
    <scope>NUCLEOTIDE SEQUENCE [LARGE SCALE GENOMIC DNA]</scope>
    <source>
        <strain evidence="3 4">TM138-S3</strain>
    </source>
</reference>
<sequence length="795" mass="85332">MAVSTLPAGGVSLRGLSADMDDTTHSSKSAILFKLSQSMLNDLRAASNGKDGLHLVTGKVPKLRLGNRSLDLSVSPDTFRNELYTSTSPDEFNFDALITHRASFAPTLSSQPDTAGADAALAALQNSMASYQEEKKAKSTLITDDVLPEYKNRFDAARKQKRGGLLGLSSGNSSPSLSAVGTPSRAGLSATSAPSDQTLRRQAMKTPVVHLLAMKPASTDDIIKITRIPKADLEAVVSKIAQHIDGKWKLLDRAYKELDVWSFGYKTQEDRQMAIDNAIRAYDRSRVGREEKLWQTLLPKEERGKGKVLSKLHLSAPQPGKGSTPNHMPSPQPHGSEDERPLSSANTPRIGQSGTPKPAVAKSAGSDMKKRLLAKDPKKARAAEEAKEKRKREREAAASDRDGRVAKKQKPARASASSRSTTAPSSKIKSAELVHSSDDEDEEGEIRELPPSVAPKPSQATAAVKPKPKAANTPSPENADSHVKPVKPATKPTVANAKAKPGALPSKATSSPAIKPAKPAANGSSTPSNGALPAPSRQRTQLSPSKSHTRPTVPSPLGAARPRNASDVSDRSAVGVQRAKQSDAAAPKGLGITTAGANGVRKKRQDTVTSRESFTSSDGDKKATAVKPVDKRPSPTTNGVSSQRAPVATSVKPTTLNKRKAEESLARNQNGSDLKHRKTESNSSISQRSHSSSFGTARTMTTASGTSPDAVFDSGSSDSSGPIMEHITYEQGVEKARNFRERYYPQYVKLYDSIAERQSKGETIRQDEREKLWKMHRRLEELKREIAVAAKREVS</sequence>
<feature type="compositionally biased region" description="Polar residues" evidence="2">
    <location>
        <begin position="343"/>
        <end position="355"/>
    </location>
</feature>
<feature type="region of interest" description="Disordered" evidence="2">
    <location>
        <begin position="305"/>
        <end position="723"/>
    </location>
</feature>
<feature type="compositionally biased region" description="Polar residues" evidence="2">
    <location>
        <begin position="607"/>
        <end position="617"/>
    </location>
</feature>
<proteinExistence type="predicted"/>
<dbReference type="InterPro" id="IPR042065">
    <property type="entry name" value="E3_ELL-like"/>
</dbReference>
<feature type="compositionally biased region" description="Polar residues" evidence="2">
    <location>
        <begin position="537"/>
        <end position="552"/>
    </location>
</feature>
<feature type="coiled-coil region" evidence="1">
    <location>
        <begin position="765"/>
        <end position="792"/>
    </location>
</feature>
<feature type="region of interest" description="Disordered" evidence="2">
    <location>
        <begin position="164"/>
        <end position="197"/>
    </location>
</feature>
<evidence type="ECO:0000313" key="3">
    <source>
        <dbReference type="EMBL" id="KAL1589710.1"/>
    </source>
</evidence>
<dbReference type="RefSeq" id="XP_069232815.1">
    <property type="nucleotide sequence ID" value="XM_069370300.1"/>
</dbReference>
<evidence type="ECO:0000256" key="1">
    <source>
        <dbReference type="SAM" id="Coils"/>
    </source>
</evidence>
<evidence type="ECO:0000256" key="2">
    <source>
        <dbReference type="SAM" id="MobiDB-lite"/>
    </source>
</evidence>
<keyword evidence="4" id="KW-1185">Reference proteome</keyword>
<accession>A0AB34KY76</accession>
<dbReference type="InterPro" id="IPR036390">
    <property type="entry name" value="WH_DNA-bd_sf"/>
</dbReference>
<feature type="compositionally biased region" description="Low complexity" evidence="2">
    <location>
        <begin position="681"/>
        <end position="693"/>
    </location>
</feature>
<dbReference type="GeneID" id="96003138"/>
<feature type="compositionally biased region" description="Polar residues" evidence="2">
    <location>
        <begin position="634"/>
        <end position="644"/>
    </location>
</feature>
<feature type="compositionally biased region" description="Low complexity" evidence="2">
    <location>
        <begin position="460"/>
        <end position="474"/>
    </location>
</feature>
<dbReference type="Gene3D" id="1.10.10.2670">
    <property type="entry name" value="E3 ubiquitin-protein ligase"/>
    <property type="match status" value="1"/>
</dbReference>
<organism evidence="3 4">
    <name type="scientific">Cladosporium halotolerans</name>
    <dbReference type="NCBI Taxonomy" id="1052096"/>
    <lineage>
        <taxon>Eukaryota</taxon>
        <taxon>Fungi</taxon>
        <taxon>Dikarya</taxon>
        <taxon>Ascomycota</taxon>
        <taxon>Pezizomycotina</taxon>
        <taxon>Dothideomycetes</taxon>
        <taxon>Dothideomycetidae</taxon>
        <taxon>Cladosporiales</taxon>
        <taxon>Cladosporiaceae</taxon>
        <taxon>Cladosporium</taxon>
    </lineage>
</organism>
<feature type="compositionally biased region" description="Low complexity" evidence="2">
    <location>
        <begin position="167"/>
        <end position="178"/>
    </location>
</feature>
<dbReference type="Proteomes" id="UP000803884">
    <property type="component" value="Unassembled WGS sequence"/>
</dbReference>
<protein>
    <recommendedName>
        <fullName evidence="5">E3 ubiquitin-protein ligase</fullName>
    </recommendedName>
</protein>
<feature type="compositionally biased region" description="Basic and acidic residues" evidence="2">
    <location>
        <begin position="367"/>
        <end position="405"/>
    </location>
</feature>
<dbReference type="SUPFAM" id="SSF46785">
    <property type="entry name" value="Winged helix' DNA-binding domain"/>
    <property type="match status" value="1"/>
</dbReference>
<evidence type="ECO:0000313" key="4">
    <source>
        <dbReference type="Proteomes" id="UP000803884"/>
    </source>
</evidence>
<dbReference type="EMBL" id="JAAQHG020000004">
    <property type="protein sequence ID" value="KAL1589710.1"/>
    <property type="molecule type" value="Genomic_DNA"/>
</dbReference>
<feature type="compositionally biased region" description="Basic and acidic residues" evidence="2">
    <location>
        <begin position="618"/>
        <end position="633"/>
    </location>
</feature>
<keyword evidence="1" id="KW-0175">Coiled coil</keyword>
<name>A0AB34KY76_9PEZI</name>
<feature type="compositionally biased region" description="Low complexity" evidence="2">
    <location>
        <begin position="505"/>
        <end position="521"/>
    </location>
</feature>
<feature type="compositionally biased region" description="Low complexity" evidence="2">
    <location>
        <begin position="412"/>
        <end position="426"/>
    </location>
</feature>
<gene>
    <name evidence="3" type="ORF">WHR41_01694</name>
</gene>
<feature type="compositionally biased region" description="Polar residues" evidence="2">
    <location>
        <begin position="694"/>
        <end position="707"/>
    </location>
</feature>